<sequence>MSAPLYRAFHPYDSDPPFHTSPCVFHRSFAFTGVLPCTQMFSHNLSVLEVDNHLWPTDPSVVSSPNLIVLSLIIPFDETHDYNPQYLDIHTPLTAVRCPSLRYLAFRSGFVSPDEASPELFWDFPFWDSFAIDARSVRLLGHLEPGEEHIYATVFHPSSRRHYPVTGNVYPFFHAGCVNIFARVLELSPRTLTNQEQVLWAVVRRHNLYTPSISGINGVIYGREVDLTQTMSEFVARLANAQYACRIEEGLLPPPIVRCFEQGVYPPGIVHDWWCGSGAMFMFVCPDRFPIDAAYSHPFTPKQLLPCTGGTSELEQLPIELLTMIGESFAKLADLGSFLVVSKTIRQRCLASVNMLVHALAPEWSRPPPRLLAALKTNGRPSFPWLQYIHYCTTASPSMRNRSRIFGLCQQIMELAQEMADDELGHSTWA</sequence>
<proteinExistence type="predicted"/>
<evidence type="ECO:0000313" key="2">
    <source>
        <dbReference type="Proteomes" id="UP000006514"/>
    </source>
</evidence>
<name>J0D5M7_AURST</name>
<dbReference type="InParanoid" id="J0D5M7"/>
<dbReference type="KEGG" id="adl:AURDEDRAFT_176869"/>
<gene>
    <name evidence="1" type="ORF">AURDEDRAFT_176869</name>
</gene>
<reference evidence="2" key="1">
    <citation type="journal article" date="2012" name="Science">
        <title>The Paleozoic origin of enzymatic lignin decomposition reconstructed from 31 fungal genomes.</title>
        <authorList>
            <person name="Floudas D."/>
            <person name="Binder M."/>
            <person name="Riley R."/>
            <person name="Barry K."/>
            <person name="Blanchette R.A."/>
            <person name="Henrissat B."/>
            <person name="Martinez A.T."/>
            <person name="Otillar R."/>
            <person name="Spatafora J.W."/>
            <person name="Yadav J.S."/>
            <person name="Aerts A."/>
            <person name="Benoit I."/>
            <person name="Boyd A."/>
            <person name="Carlson A."/>
            <person name="Copeland A."/>
            <person name="Coutinho P.M."/>
            <person name="de Vries R.P."/>
            <person name="Ferreira P."/>
            <person name="Findley K."/>
            <person name="Foster B."/>
            <person name="Gaskell J."/>
            <person name="Glotzer D."/>
            <person name="Gorecki P."/>
            <person name="Heitman J."/>
            <person name="Hesse C."/>
            <person name="Hori C."/>
            <person name="Igarashi K."/>
            <person name="Jurgens J.A."/>
            <person name="Kallen N."/>
            <person name="Kersten P."/>
            <person name="Kohler A."/>
            <person name="Kuees U."/>
            <person name="Kumar T.K.A."/>
            <person name="Kuo A."/>
            <person name="LaButti K."/>
            <person name="Larrondo L.F."/>
            <person name="Lindquist E."/>
            <person name="Ling A."/>
            <person name="Lombard V."/>
            <person name="Lucas S."/>
            <person name="Lundell T."/>
            <person name="Martin R."/>
            <person name="McLaughlin D.J."/>
            <person name="Morgenstern I."/>
            <person name="Morin E."/>
            <person name="Murat C."/>
            <person name="Nagy L.G."/>
            <person name="Nolan M."/>
            <person name="Ohm R.A."/>
            <person name="Patyshakuliyeva A."/>
            <person name="Rokas A."/>
            <person name="Ruiz-Duenas F.J."/>
            <person name="Sabat G."/>
            <person name="Salamov A."/>
            <person name="Samejima M."/>
            <person name="Schmutz J."/>
            <person name="Slot J.C."/>
            <person name="St John F."/>
            <person name="Stenlid J."/>
            <person name="Sun H."/>
            <person name="Sun S."/>
            <person name="Syed K."/>
            <person name="Tsang A."/>
            <person name="Wiebenga A."/>
            <person name="Young D."/>
            <person name="Pisabarro A."/>
            <person name="Eastwood D.C."/>
            <person name="Martin F."/>
            <person name="Cullen D."/>
            <person name="Grigoriev I.V."/>
            <person name="Hibbett D.S."/>
        </authorList>
    </citation>
    <scope>NUCLEOTIDE SEQUENCE [LARGE SCALE GENOMIC DNA]</scope>
    <source>
        <strain evidence="2">TFB10046</strain>
    </source>
</reference>
<keyword evidence="2" id="KW-1185">Reference proteome</keyword>
<dbReference type="Proteomes" id="UP000006514">
    <property type="component" value="Unassembled WGS sequence"/>
</dbReference>
<dbReference type="EMBL" id="JH688009">
    <property type="protein sequence ID" value="EJD34081.1"/>
    <property type="molecule type" value="Genomic_DNA"/>
</dbReference>
<evidence type="ECO:0000313" key="1">
    <source>
        <dbReference type="EMBL" id="EJD34081.1"/>
    </source>
</evidence>
<accession>J0D5M7</accession>
<organism evidence="1 2">
    <name type="scientific">Auricularia subglabra (strain TFB-10046 / SS5)</name>
    <name type="common">White-rot fungus</name>
    <name type="synonym">Auricularia delicata (strain TFB10046)</name>
    <dbReference type="NCBI Taxonomy" id="717982"/>
    <lineage>
        <taxon>Eukaryota</taxon>
        <taxon>Fungi</taxon>
        <taxon>Dikarya</taxon>
        <taxon>Basidiomycota</taxon>
        <taxon>Agaricomycotina</taxon>
        <taxon>Agaricomycetes</taxon>
        <taxon>Auriculariales</taxon>
        <taxon>Auriculariaceae</taxon>
        <taxon>Auricularia</taxon>
    </lineage>
</organism>
<dbReference type="AlphaFoldDB" id="J0D5M7"/>
<protein>
    <submittedName>
        <fullName evidence="1">Uncharacterized protein</fullName>
    </submittedName>
</protein>
<dbReference type="OrthoDB" id="3055280at2759"/>